<keyword evidence="2" id="KW-0812">Transmembrane</keyword>
<evidence type="ECO:0000313" key="3">
    <source>
        <dbReference type="EMBL" id="BCU03990.1"/>
    </source>
</evidence>
<feature type="transmembrane region" description="Helical" evidence="2">
    <location>
        <begin position="127"/>
        <end position="147"/>
    </location>
</feature>
<sequence length="174" mass="18615">MASASMYPLAARTPSTRLTPVEDDSEHPSLSLSTGLHDMPPELVQAIVRRLGHPRDLGSAQIAWRPFADATRERLSRIAVRWGSRHPARLLASGAPCGIVRAALAATTVPLGPWLLRHAAAGGRLDCMRHLCGILVVCVCSFCPFSFCACCPGPFFFSCAALFLFVCHGGSVVC</sequence>
<keyword evidence="2" id="KW-1133">Transmembrane helix</keyword>
<reference evidence="3" key="1">
    <citation type="submission" date="2021-04" db="EMBL/GenBank/DDBJ databases">
        <title>Draft Genome Sequence of Pandoravirus japonicus, Isolated from the Sabaishi River of Niigata, Japan.</title>
        <authorList>
            <person name="Hosokawa N."/>
            <person name="Takahashi H."/>
            <person name="Aoki K."/>
            <person name="Takemura M."/>
        </authorList>
    </citation>
    <scope>NUCLEOTIDE SEQUENCE</scope>
</reference>
<name>A0A811BRK4_9VIRU</name>
<evidence type="ECO:0000256" key="1">
    <source>
        <dbReference type="SAM" id="MobiDB-lite"/>
    </source>
</evidence>
<dbReference type="EMBL" id="LC625835">
    <property type="protein sequence ID" value="BCU03990.1"/>
    <property type="molecule type" value="Genomic_DNA"/>
</dbReference>
<keyword evidence="2" id="KW-0472">Membrane</keyword>
<dbReference type="Proteomes" id="UP001253637">
    <property type="component" value="Segment"/>
</dbReference>
<evidence type="ECO:0008006" key="5">
    <source>
        <dbReference type="Google" id="ProtNLM"/>
    </source>
</evidence>
<evidence type="ECO:0000313" key="4">
    <source>
        <dbReference type="Proteomes" id="UP001253637"/>
    </source>
</evidence>
<feature type="region of interest" description="Disordered" evidence="1">
    <location>
        <begin position="1"/>
        <end position="37"/>
    </location>
</feature>
<organism evidence="3 4">
    <name type="scientific">Pandoravirus japonicus</name>
    <dbReference type="NCBI Taxonomy" id="2823154"/>
    <lineage>
        <taxon>Viruses</taxon>
        <taxon>Pandoravirus</taxon>
    </lineage>
</organism>
<proteinExistence type="predicted"/>
<evidence type="ECO:0000256" key="2">
    <source>
        <dbReference type="SAM" id="Phobius"/>
    </source>
</evidence>
<accession>A0A811BRK4</accession>
<protein>
    <recommendedName>
        <fullName evidence="5">F-box domain-containing protein</fullName>
    </recommendedName>
</protein>